<dbReference type="GeneID" id="33314027"/>
<keyword evidence="1" id="KW-0812">Transmembrane</keyword>
<dbReference type="EMBL" id="CP019964">
    <property type="protein sequence ID" value="ASI13788.1"/>
    <property type="molecule type" value="Genomic_DNA"/>
</dbReference>
<evidence type="ECO:0000313" key="2">
    <source>
        <dbReference type="EMBL" id="ASI13788.1"/>
    </source>
</evidence>
<gene>
    <name evidence="2" type="ORF">Mia14_0472</name>
</gene>
<sequence>MGWQGWFAIIVAFAFVMLLMYPTQIYYYLIDQSTAFTAARPVFSFMDDANNMLGITNFMCGQYNYSCIVNTPRVLYEEGGQFSKYLLMDRRITVPNKTYNLTSYITIKNFSINLSNSDIAICLNGYSNGYWLQDCITRNKMANYNDSYYIDEQIWNDNQMVNNHVKIIPNTEGTAQHFELHIHIINGTGAIFSVTNLKDGQTENFLYSNSYLGLMQNGTEDTPTSLWTEVHYNSRSGIPNSINYQTTNYPTSKYTSIQVLLNARSIICEYSTNSSVIDTDEAYCKSVGSIQGDEFATK</sequence>
<dbReference type="KEGG" id="marh:Mia14_0472"/>
<keyword evidence="1" id="KW-0472">Membrane</keyword>
<dbReference type="RefSeq" id="WP_088820004.1">
    <property type="nucleotide sequence ID" value="NZ_CP019964.1"/>
</dbReference>
<name>A0A218NMS9_9ARCH</name>
<evidence type="ECO:0000313" key="3">
    <source>
        <dbReference type="Proteomes" id="UP000197679"/>
    </source>
</evidence>
<proteinExistence type="predicted"/>
<keyword evidence="3" id="KW-1185">Reference proteome</keyword>
<feature type="transmembrane region" description="Helical" evidence="1">
    <location>
        <begin position="6"/>
        <end position="30"/>
    </location>
</feature>
<keyword evidence="1" id="KW-1133">Transmembrane helix</keyword>
<accession>A0A218NMS9</accession>
<dbReference type="Proteomes" id="UP000197679">
    <property type="component" value="Chromosome"/>
</dbReference>
<evidence type="ECO:0000256" key="1">
    <source>
        <dbReference type="SAM" id="Phobius"/>
    </source>
</evidence>
<protein>
    <submittedName>
        <fullName evidence="2">Uncharacterized protein</fullName>
    </submittedName>
</protein>
<dbReference type="AlphaFoldDB" id="A0A218NMS9"/>
<organism evidence="2 3">
    <name type="scientific">Candidatus Mancarchaeum acidiphilum</name>
    <dbReference type="NCBI Taxonomy" id="1920749"/>
    <lineage>
        <taxon>Archaea</taxon>
        <taxon>Candidatus Micrarchaeota</taxon>
        <taxon>Candidatus Mancarchaeum</taxon>
    </lineage>
</organism>
<reference evidence="2 3" key="1">
    <citation type="journal article" date="2017" name="Nat. Commun.">
        <title>'ARMAN' archaea depend on association with euryarchaeal host in culture and in situ.</title>
        <authorList>
            <person name="Golyshina O."/>
            <person name="Toshchakov S."/>
            <person name="Makarova K."/>
            <person name="Gavrilov S."/>
            <person name="Korzhenkov A."/>
            <person name="La Cono V."/>
            <person name="Arcadi E."/>
            <person name="Nechitaylo T."/>
            <person name="Ferrer M."/>
            <person name="Kublanov I."/>
            <person name="Wolf Y."/>
            <person name="Yakimov M."/>
            <person name="Golyshin P."/>
            <person name="Slesarev A."/>
            <person name="Kozyavkin S."/>
        </authorList>
    </citation>
    <scope>NUCLEOTIDE SEQUENCE [LARGE SCALE GENOMIC DNA]</scope>
    <source>
        <strain evidence="2 3">Mia14</strain>
    </source>
</reference>